<feature type="transmembrane region" description="Helical" evidence="1">
    <location>
        <begin position="110"/>
        <end position="130"/>
    </location>
</feature>
<dbReference type="Proteomes" id="UP001149140">
    <property type="component" value="Unassembled WGS sequence"/>
</dbReference>
<feature type="transmembrane region" description="Helical" evidence="1">
    <location>
        <begin position="47"/>
        <end position="68"/>
    </location>
</feature>
<keyword evidence="1" id="KW-0472">Membrane</keyword>
<keyword evidence="3" id="KW-1185">Reference proteome</keyword>
<comment type="caution">
    <text evidence="2">The sequence shown here is derived from an EMBL/GenBank/DDBJ whole genome shotgun (WGS) entry which is preliminary data.</text>
</comment>
<feature type="transmembrane region" description="Helical" evidence="1">
    <location>
        <begin position="12"/>
        <end position="35"/>
    </location>
</feature>
<protein>
    <submittedName>
        <fullName evidence="2">Uncharacterized protein</fullName>
    </submittedName>
</protein>
<evidence type="ECO:0000313" key="3">
    <source>
        <dbReference type="Proteomes" id="UP001149140"/>
    </source>
</evidence>
<organism evidence="2 3">
    <name type="scientific">Solirubrobacter ginsenosidimutans</name>
    <dbReference type="NCBI Taxonomy" id="490573"/>
    <lineage>
        <taxon>Bacteria</taxon>
        <taxon>Bacillati</taxon>
        <taxon>Actinomycetota</taxon>
        <taxon>Thermoleophilia</taxon>
        <taxon>Solirubrobacterales</taxon>
        <taxon>Solirubrobacteraceae</taxon>
        <taxon>Solirubrobacter</taxon>
    </lineage>
</organism>
<proteinExistence type="predicted"/>
<accession>A0A9X3MWC3</accession>
<dbReference type="AlphaFoldDB" id="A0A9X3MWC3"/>
<evidence type="ECO:0000256" key="1">
    <source>
        <dbReference type="SAM" id="Phobius"/>
    </source>
</evidence>
<name>A0A9X3MWC3_9ACTN</name>
<sequence>MLRSSWSPPALALVLLMAFGSVVMWIGVPIGLIYLASRIADSARPSAGPYLLVLIGLPVGMAIVGKCLGTLDRLHGRLTGRHEERHRATWLRSMRAERTSTRRGGVLDQVMIVSVGLALVAFGVWFFGFAGSSLPTG</sequence>
<evidence type="ECO:0000313" key="2">
    <source>
        <dbReference type="EMBL" id="MDA0163647.1"/>
    </source>
</evidence>
<keyword evidence="1" id="KW-1133">Transmembrane helix</keyword>
<reference evidence="2" key="1">
    <citation type="submission" date="2022-10" db="EMBL/GenBank/DDBJ databases">
        <title>The WGS of Solirubrobacter ginsenosidimutans DSM 21036.</title>
        <authorList>
            <person name="Jiang Z."/>
        </authorList>
    </citation>
    <scope>NUCLEOTIDE SEQUENCE</scope>
    <source>
        <strain evidence="2">DSM 21036</strain>
    </source>
</reference>
<gene>
    <name evidence="2" type="ORF">OM076_25460</name>
</gene>
<keyword evidence="1" id="KW-0812">Transmembrane</keyword>
<dbReference type="EMBL" id="JAPDOD010000026">
    <property type="protein sequence ID" value="MDA0163647.1"/>
    <property type="molecule type" value="Genomic_DNA"/>
</dbReference>